<dbReference type="Proteomes" id="UP001160334">
    <property type="component" value="Unassembled WGS sequence"/>
</dbReference>
<evidence type="ECO:0000259" key="4">
    <source>
        <dbReference type="PROSITE" id="PS51032"/>
    </source>
</evidence>
<evidence type="ECO:0000313" key="5">
    <source>
        <dbReference type="EMBL" id="MDH6283212.1"/>
    </source>
</evidence>
<dbReference type="EMBL" id="JARXVC010000013">
    <property type="protein sequence ID" value="MDH6283212.1"/>
    <property type="molecule type" value="Genomic_DNA"/>
</dbReference>
<reference evidence="5 6" key="1">
    <citation type="submission" date="2023-04" db="EMBL/GenBank/DDBJ databases">
        <title>Forest soil microbial communities from Buena Vista Peninsula, Colon Province, Panama.</title>
        <authorList>
            <person name="Bouskill N."/>
        </authorList>
    </citation>
    <scope>NUCLEOTIDE SEQUENCE [LARGE SCALE GENOMIC DNA]</scope>
    <source>
        <strain evidence="5 6">CFH S0262</strain>
    </source>
</reference>
<evidence type="ECO:0000256" key="1">
    <source>
        <dbReference type="ARBA" id="ARBA00023015"/>
    </source>
</evidence>
<proteinExistence type="predicted"/>
<accession>A0ABT6MFW4</accession>
<evidence type="ECO:0000313" key="6">
    <source>
        <dbReference type="Proteomes" id="UP001160334"/>
    </source>
</evidence>
<feature type="domain" description="AP2/ERF" evidence="4">
    <location>
        <begin position="99"/>
        <end position="156"/>
    </location>
</feature>
<name>A0ABT6MFW4_9NOCA</name>
<dbReference type="Gene3D" id="3.90.75.20">
    <property type="match status" value="1"/>
</dbReference>
<keyword evidence="2" id="KW-0238">DNA-binding</keyword>
<organism evidence="5 6">
    <name type="scientific">Prescottella agglutinans</name>
    <dbReference type="NCBI Taxonomy" id="1644129"/>
    <lineage>
        <taxon>Bacteria</taxon>
        <taxon>Bacillati</taxon>
        <taxon>Actinomycetota</taxon>
        <taxon>Actinomycetes</taxon>
        <taxon>Mycobacteriales</taxon>
        <taxon>Nocardiaceae</taxon>
        <taxon>Prescottella</taxon>
    </lineage>
</organism>
<dbReference type="Gene3D" id="3.30.730.10">
    <property type="entry name" value="AP2/ERF domain"/>
    <property type="match status" value="1"/>
</dbReference>
<gene>
    <name evidence="5" type="ORF">M2280_004455</name>
</gene>
<dbReference type="InterPro" id="IPR044925">
    <property type="entry name" value="His-Me_finger_sf"/>
</dbReference>
<comment type="caution">
    <text evidence="5">The sequence shown here is derived from an EMBL/GenBank/DDBJ whole genome shotgun (WGS) entry which is preliminary data.</text>
</comment>
<dbReference type="Pfam" id="PF13392">
    <property type="entry name" value="HNH_3"/>
    <property type="match status" value="1"/>
</dbReference>
<keyword evidence="1" id="KW-0805">Transcription regulation</keyword>
<evidence type="ECO:0000256" key="2">
    <source>
        <dbReference type="ARBA" id="ARBA00023125"/>
    </source>
</evidence>
<dbReference type="PROSITE" id="PS51032">
    <property type="entry name" value="AP2_ERF"/>
    <property type="match status" value="1"/>
</dbReference>
<dbReference type="InterPro" id="IPR003615">
    <property type="entry name" value="HNH_nuc"/>
</dbReference>
<dbReference type="SUPFAM" id="SSF54060">
    <property type="entry name" value="His-Me finger endonucleases"/>
    <property type="match status" value="1"/>
</dbReference>
<sequence length="156" mass="17212">MSTTTLHLEAGDVLLDEEDYERLKPSTIYIGVNGYAYISTQATGPLTVHSILMGRAPKGHHIDHVNGNKLDNRRENLRIVSAQLNQVNRHSLNRNNTSGVRGVTRGRPGRNPWRAQITVSGRGIYLGCFPTVEEAAAARKDAERLYFGEECPDASA</sequence>
<evidence type="ECO:0000256" key="3">
    <source>
        <dbReference type="ARBA" id="ARBA00023163"/>
    </source>
</evidence>
<keyword evidence="3" id="KW-0804">Transcription</keyword>
<protein>
    <recommendedName>
        <fullName evidence="4">AP2/ERF domain-containing protein</fullName>
    </recommendedName>
</protein>
<keyword evidence="6" id="KW-1185">Reference proteome</keyword>
<dbReference type="InterPro" id="IPR036955">
    <property type="entry name" value="AP2/ERF_dom_sf"/>
</dbReference>
<dbReference type="SUPFAM" id="SSF54171">
    <property type="entry name" value="DNA-binding domain"/>
    <property type="match status" value="1"/>
</dbReference>
<dbReference type="InterPro" id="IPR001471">
    <property type="entry name" value="AP2/ERF_dom"/>
</dbReference>
<dbReference type="RefSeq" id="WP_280762487.1">
    <property type="nucleotide sequence ID" value="NZ_JARXVC010000013.1"/>
</dbReference>
<dbReference type="InterPro" id="IPR016177">
    <property type="entry name" value="DNA-bd_dom_sf"/>
</dbReference>